<comment type="caution">
    <text evidence="2">The sequence shown here is derived from an EMBL/GenBank/DDBJ whole genome shotgun (WGS) entry which is preliminary data.</text>
</comment>
<dbReference type="EMBL" id="JADMLG010000007">
    <property type="protein sequence ID" value="MBH0778165.1"/>
    <property type="molecule type" value="Genomic_DNA"/>
</dbReference>
<dbReference type="CDD" id="cd06558">
    <property type="entry name" value="crotonase-like"/>
    <property type="match status" value="1"/>
</dbReference>
<evidence type="ECO:0000313" key="2">
    <source>
        <dbReference type="EMBL" id="MBH0778165.1"/>
    </source>
</evidence>
<dbReference type="Pfam" id="PF00378">
    <property type="entry name" value="ECH_1"/>
    <property type="match status" value="1"/>
</dbReference>
<dbReference type="InterPro" id="IPR001753">
    <property type="entry name" value="Enoyl-CoA_hydra/iso"/>
</dbReference>
<name>A0A931IE70_9NOCA</name>
<dbReference type="InterPro" id="IPR051683">
    <property type="entry name" value="Enoyl-CoA_Hydratase/Isomerase"/>
</dbReference>
<evidence type="ECO:0000256" key="1">
    <source>
        <dbReference type="ARBA" id="ARBA00005254"/>
    </source>
</evidence>
<dbReference type="InterPro" id="IPR014748">
    <property type="entry name" value="Enoyl-CoA_hydra_C"/>
</dbReference>
<evidence type="ECO:0000313" key="3">
    <source>
        <dbReference type="Proteomes" id="UP000655751"/>
    </source>
</evidence>
<dbReference type="Gene3D" id="1.10.12.10">
    <property type="entry name" value="Lyase 2-enoyl-coa Hydratase, Chain A, domain 2"/>
    <property type="match status" value="1"/>
</dbReference>
<accession>A0A931IE70</accession>
<proteinExistence type="inferred from homology"/>
<dbReference type="Proteomes" id="UP000655751">
    <property type="component" value="Unassembled WGS sequence"/>
</dbReference>
<protein>
    <submittedName>
        <fullName evidence="2">Enoyl-CoA hydratase family protein</fullName>
    </submittedName>
</protein>
<dbReference type="Gene3D" id="3.90.226.10">
    <property type="entry name" value="2-enoyl-CoA Hydratase, Chain A, domain 1"/>
    <property type="match status" value="1"/>
</dbReference>
<dbReference type="PANTHER" id="PTHR42964">
    <property type="entry name" value="ENOYL-COA HYDRATASE"/>
    <property type="match status" value="1"/>
</dbReference>
<dbReference type="NCBIfam" id="NF005879">
    <property type="entry name" value="PRK07827.1"/>
    <property type="match status" value="1"/>
</dbReference>
<gene>
    <name evidence="2" type="ORF">IT779_17945</name>
</gene>
<reference evidence="2" key="1">
    <citation type="submission" date="2020-11" db="EMBL/GenBank/DDBJ databases">
        <title>Nocardia NEAU-351.nov., a novel actinomycete isolated from the cow dung.</title>
        <authorList>
            <person name="Zhang X."/>
        </authorList>
    </citation>
    <scope>NUCLEOTIDE SEQUENCE</scope>
    <source>
        <strain evidence="2">NEAU-351</strain>
    </source>
</reference>
<dbReference type="GO" id="GO:0003824">
    <property type="term" value="F:catalytic activity"/>
    <property type="evidence" value="ECO:0007669"/>
    <property type="project" value="UniProtKB-ARBA"/>
</dbReference>
<dbReference type="RefSeq" id="WP_196150489.1">
    <property type="nucleotide sequence ID" value="NZ_JADMLG010000007.1"/>
</dbReference>
<dbReference type="AlphaFoldDB" id="A0A931IE70"/>
<organism evidence="2 3">
    <name type="scientific">Nocardia bovistercoris</name>
    <dbReference type="NCBI Taxonomy" id="2785916"/>
    <lineage>
        <taxon>Bacteria</taxon>
        <taxon>Bacillati</taxon>
        <taxon>Actinomycetota</taxon>
        <taxon>Actinomycetes</taxon>
        <taxon>Mycobacteriales</taxon>
        <taxon>Nocardiaceae</taxon>
        <taxon>Nocardia</taxon>
    </lineage>
</organism>
<comment type="similarity">
    <text evidence="1">Belongs to the enoyl-CoA hydratase/isomerase family.</text>
</comment>
<sequence>MTDPYVRYEVRDGFATLTLDSPHNRNALSSRLVGELLRGLDGAAADPDVRGIVLAHTGNTFCAGADLSEAADADPAVAADDRTRVMIGVLRRLVEIPKPVIARVDGNVRAGGMGIVAACDLVVAGPASSFALTEVRIGLAPFMISLTLLPRLDPRAASRYYLTGEKFDAATATAIGLVTVTADDPAAEVARLCGELRKGAPQGLAEAKRLVNADLLAGFDASAEELARRSASFFGTPEVLEGMTAFLERRPPAWAE</sequence>
<dbReference type="InterPro" id="IPR029045">
    <property type="entry name" value="ClpP/crotonase-like_dom_sf"/>
</dbReference>
<dbReference type="SUPFAM" id="SSF52096">
    <property type="entry name" value="ClpP/crotonase"/>
    <property type="match status" value="1"/>
</dbReference>
<keyword evidence="3" id="KW-1185">Reference proteome</keyword>
<dbReference type="PANTHER" id="PTHR42964:SF1">
    <property type="entry name" value="POLYKETIDE BIOSYNTHESIS ENOYL-COA HYDRATASE PKSH-RELATED"/>
    <property type="match status" value="1"/>
</dbReference>